<dbReference type="FunFam" id="3.40.50.12780:FF:000012">
    <property type="entry name" value="Non-ribosomal peptide synthetase"/>
    <property type="match status" value="1"/>
</dbReference>
<dbReference type="SUPFAM" id="SSF52777">
    <property type="entry name" value="CoA-dependent acyltransferases"/>
    <property type="match status" value="1"/>
</dbReference>
<dbReference type="GO" id="GO:0017000">
    <property type="term" value="P:antibiotic biosynthetic process"/>
    <property type="evidence" value="ECO:0007669"/>
    <property type="project" value="UniProtKB-KW"/>
</dbReference>
<dbReference type="GO" id="GO:0043041">
    <property type="term" value="P:amino acid activation for nonribosomal peptide biosynthetic process"/>
    <property type="evidence" value="ECO:0007669"/>
    <property type="project" value="TreeGrafter"/>
</dbReference>
<dbReference type="Pfam" id="PF00668">
    <property type="entry name" value="Condensation"/>
    <property type="match status" value="1"/>
</dbReference>
<dbReference type="PROSITE" id="PS00455">
    <property type="entry name" value="AMP_BINDING"/>
    <property type="match status" value="1"/>
</dbReference>
<evidence type="ECO:0000256" key="5">
    <source>
        <dbReference type="ARBA" id="ARBA00022598"/>
    </source>
</evidence>
<dbReference type="PANTHER" id="PTHR45527:SF1">
    <property type="entry name" value="FATTY ACID SYNTHASE"/>
    <property type="match status" value="1"/>
</dbReference>
<dbReference type="Gene3D" id="3.40.50.1820">
    <property type="entry name" value="alpha/beta hydrolase"/>
    <property type="match status" value="1"/>
</dbReference>
<dbReference type="PANTHER" id="PTHR45527">
    <property type="entry name" value="NONRIBOSOMAL PEPTIDE SYNTHETASE"/>
    <property type="match status" value="1"/>
</dbReference>
<gene>
    <name evidence="10" type="ORF">EDM21_13220</name>
</gene>
<organism evidence="10 11">
    <name type="scientific">Paenibacillus lutrae</name>
    <dbReference type="NCBI Taxonomy" id="2078573"/>
    <lineage>
        <taxon>Bacteria</taxon>
        <taxon>Bacillati</taxon>
        <taxon>Bacillota</taxon>
        <taxon>Bacilli</taxon>
        <taxon>Bacillales</taxon>
        <taxon>Paenibacillaceae</taxon>
        <taxon>Paenibacillus</taxon>
    </lineage>
</organism>
<dbReference type="GO" id="GO:0044550">
    <property type="term" value="P:secondary metabolite biosynthetic process"/>
    <property type="evidence" value="ECO:0007669"/>
    <property type="project" value="UniProtKB-ARBA"/>
</dbReference>
<keyword evidence="11" id="KW-1185">Reference proteome</keyword>
<dbReference type="InterPro" id="IPR025110">
    <property type="entry name" value="AMP-bd_C"/>
</dbReference>
<evidence type="ECO:0000256" key="4">
    <source>
        <dbReference type="ARBA" id="ARBA00022553"/>
    </source>
</evidence>
<dbReference type="InterPro" id="IPR036736">
    <property type="entry name" value="ACP-like_sf"/>
</dbReference>
<dbReference type="InterPro" id="IPR029058">
    <property type="entry name" value="AB_hydrolase_fold"/>
</dbReference>
<dbReference type="InterPro" id="IPR006162">
    <property type="entry name" value="Ppantetheine_attach_site"/>
</dbReference>
<dbReference type="InterPro" id="IPR009081">
    <property type="entry name" value="PP-bd_ACP"/>
</dbReference>
<dbReference type="GO" id="GO:0016874">
    <property type="term" value="F:ligase activity"/>
    <property type="evidence" value="ECO:0007669"/>
    <property type="project" value="UniProtKB-KW"/>
</dbReference>
<dbReference type="InterPro" id="IPR020802">
    <property type="entry name" value="TesA-like"/>
</dbReference>
<evidence type="ECO:0000256" key="1">
    <source>
        <dbReference type="ARBA" id="ARBA00001957"/>
    </source>
</evidence>
<dbReference type="PROSITE" id="PS50075">
    <property type="entry name" value="CARRIER"/>
    <property type="match status" value="1"/>
</dbReference>
<dbReference type="NCBIfam" id="TIGR01733">
    <property type="entry name" value="AA-adenyl-dom"/>
    <property type="match status" value="1"/>
</dbReference>
<dbReference type="SUPFAM" id="SSF56801">
    <property type="entry name" value="Acetyl-CoA synthetase-like"/>
    <property type="match status" value="1"/>
</dbReference>
<comment type="cofactor">
    <cofactor evidence="1">
        <name>pantetheine 4'-phosphate</name>
        <dbReference type="ChEBI" id="CHEBI:47942"/>
    </cofactor>
</comment>
<dbReference type="InterPro" id="IPR045851">
    <property type="entry name" value="AMP-bd_C_sf"/>
</dbReference>
<comment type="caution">
    <text evidence="10">The sequence shown here is derived from an EMBL/GenBank/DDBJ whole genome shotgun (WGS) entry which is preliminary data.</text>
</comment>
<feature type="domain" description="Carrier" evidence="9">
    <location>
        <begin position="759"/>
        <end position="834"/>
    </location>
</feature>
<dbReference type="PROSITE" id="PS00012">
    <property type="entry name" value="PHOSPHOPANTETHEINE"/>
    <property type="match status" value="1"/>
</dbReference>
<evidence type="ECO:0000256" key="3">
    <source>
        <dbReference type="ARBA" id="ARBA00022450"/>
    </source>
</evidence>
<dbReference type="GO" id="GO:0005737">
    <property type="term" value="C:cytoplasm"/>
    <property type="evidence" value="ECO:0007669"/>
    <property type="project" value="TreeGrafter"/>
</dbReference>
<dbReference type="EMBL" id="RHLK01000006">
    <property type="protein sequence ID" value="MVP00473.1"/>
    <property type="molecule type" value="Genomic_DNA"/>
</dbReference>
<dbReference type="InterPro" id="IPR020459">
    <property type="entry name" value="AMP-binding"/>
</dbReference>
<dbReference type="AlphaFoldDB" id="A0A7X3JZU8"/>
<name>A0A7X3JZU8_9BACL</name>
<dbReference type="InterPro" id="IPR000873">
    <property type="entry name" value="AMP-dep_synth/lig_dom"/>
</dbReference>
<evidence type="ECO:0000256" key="8">
    <source>
        <dbReference type="ARBA" id="ARBA00023268"/>
    </source>
</evidence>
<evidence type="ECO:0000313" key="10">
    <source>
        <dbReference type="EMBL" id="MVP00473.1"/>
    </source>
</evidence>
<dbReference type="FunFam" id="3.40.50.980:FF:000001">
    <property type="entry name" value="Non-ribosomal peptide synthetase"/>
    <property type="match status" value="1"/>
</dbReference>
<dbReference type="Pfam" id="PF00550">
    <property type="entry name" value="PP-binding"/>
    <property type="match status" value="1"/>
</dbReference>
<keyword evidence="4" id="KW-0597">Phosphoprotein</keyword>
<sequence>MKSWFEKEEMYWNAKFSADDSMSFLPYSKSSTRMKSADEAPPGVLERTLPKELSDNIIRLANGSDMAVFMILLAGVNGLLYAYTKRENILVGIPVAAMGNEGAPAHDFLIIKNTLSRESTLRTLLGGIKTSLSEALEHQQLPFRKMIHSLDFHYDPDGLPVVNTLVAYTKIHPVDCGAKISSDTIFQFDFADDSIRLCVRYDSNRYEPGFMDGVTDHLLRLLSAQLVKPELELGDADLLSEAEKRQQLQLFNNTAAEYAHELTIHQLIEEQARQVPDAVAVVYEHQQLTYRELNEQANRLARTLLEAGVKPDQLVGLMLSRSLEMVVGILGILKSGGAYVPIDPEYPEERIRFLLEDSGSRLLLTQEHLRERVSFEGTIIALDREESYSENRSNLEPASGPDHLAYVIYTSGTTGKPKGVLVEHRGLSSLKTMFGQTLQISGRDRVVQFASLSFDASCWEIFKALFFGAALYIPSKETILDYRLFEAYMNENGITATILPPTYATYLNPENMPALQKLITGGSAVSAEFVQQWKDSVQFFNAYGPTEASIVTAVWSASAEDKDWKSVPIGRPIQNHRIYIVDSSDQLLPLGVAGELCIAGVGLARGYLNRPDLTAEKFVDNPFEPGERMYRTGDLARWLPDGNIEYMGRIDHQVKIRGYRIEVAEIEEQLLKARHVQETIVIARETAGGQSQLCAYFVAEVKLSGSELKDALARELPGYMIPSHFVQLPRMPLTPNGKVDRKALPAPEAGASSGTEYVAPRSLLEIKLVGIWQEILGLEQIGVKDNFFELGGSSLSLMRLIQTIYDETGVEIPLHQGFQQLTVEAIALENWESGFERDDHHFTRLNKQGEMNVFCFPPGGGFGISYRLLADKLENRFALYGIDFIENTASYEDMLNRYVDAVIRIQQQGPYVFIGYCFGGNLMFEVAQTMEKRGYAVSDLIMIDSWIKQSVTPLETTQNELEEILGDLSVTEKEMMEHPLIRRRVEQKVQATLTYEAQLINKGSVVANIHELIAADSDAFRLENQLPSWRETALQAYAEYKLAGVHEKLLEPESIDETAPVVERILRQIAERCDRSQKVLHGN</sequence>
<dbReference type="Gene3D" id="3.40.50.980">
    <property type="match status" value="2"/>
</dbReference>
<dbReference type="InterPro" id="IPR020845">
    <property type="entry name" value="AMP-binding_CS"/>
</dbReference>
<dbReference type="Pfam" id="PF13193">
    <property type="entry name" value="AMP-binding_C"/>
    <property type="match status" value="1"/>
</dbReference>
<dbReference type="GO" id="GO:0031177">
    <property type="term" value="F:phosphopantetheine binding"/>
    <property type="evidence" value="ECO:0007669"/>
    <property type="project" value="TreeGrafter"/>
</dbReference>
<dbReference type="InterPro" id="IPR001031">
    <property type="entry name" value="Thioesterase"/>
</dbReference>
<dbReference type="Gene3D" id="1.10.287.490">
    <property type="entry name" value="Helix hairpin bin"/>
    <property type="match status" value="1"/>
</dbReference>
<proteinExistence type="inferred from homology"/>
<dbReference type="Gene3D" id="1.10.1200.10">
    <property type="entry name" value="ACP-like"/>
    <property type="match status" value="1"/>
</dbReference>
<keyword evidence="3" id="KW-0596">Phosphopantetheine</keyword>
<evidence type="ECO:0000313" key="11">
    <source>
        <dbReference type="Proteomes" id="UP000490800"/>
    </source>
</evidence>
<accession>A0A7X3JZU8</accession>
<dbReference type="Gene3D" id="3.30.559.30">
    <property type="entry name" value="Nonribosomal peptide synthetase, condensation domain"/>
    <property type="match status" value="1"/>
</dbReference>
<dbReference type="InterPro" id="IPR010071">
    <property type="entry name" value="AA_adenyl_dom"/>
</dbReference>
<dbReference type="Pfam" id="PF00975">
    <property type="entry name" value="Thioesterase"/>
    <property type="match status" value="1"/>
</dbReference>
<dbReference type="Gene3D" id="3.30.300.30">
    <property type="match status" value="1"/>
</dbReference>
<protein>
    <submittedName>
        <fullName evidence="10">Amino acid adenylation domain-containing protein</fullName>
    </submittedName>
</protein>
<keyword evidence="6" id="KW-0677">Repeat</keyword>
<keyword evidence="7" id="KW-0045">Antibiotic biosynthesis</keyword>
<dbReference type="FunFam" id="3.30.300.30:FF:000010">
    <property type="entry name" value="Enterobactin synthetase component F"/>
    <property type="match status" value="1"/>
</dbReference>
<evidence type="ECO:0000259" key="9">
    <source>
        <dbReference type="PROSITE" id="PS50075"/>
    </source>
</evidence>
<comment type="similarity">
    <text evidence="2">Belongs to the ATP-dependent AMP-binding enzyme family.</text>
</comment>
<evidence type="ECO:0000256" key="6">
    <source>
        <dbReference type="ARBA" id="ARBA00022737"/>
    </source>
</evidence>
<evidence type="ECO:0000256" key="2">
    <source>
        <dbReference type="ARBA" id="ARBA00006432"/>
    </source>
</evidence>
<dbReference type="PRINTS" id="PR00154">
    <property type="entry name" value="AMPBINDING"/>
</dbReference>
<dbReference type="OrthoDB" id="9765680at2"/>
<dbReference type="FunFam" id="2.30.38.10:FF:000001">
    <property type="entry name" value="Non-ribosomal peptide synthetase PvdI"/>
    <property type="match status" value="1"/>
</dbReference>
<dbReference type="InterPro" id="IPR001242">
    <property type="entry name" value="Condensation_dom"/>
</dbReference>
<dbReference type="Gene3D" id="2.30.38.10">
    <property type="entry name" value="Luciferase, Domain 3"/>
    <property type="match status" value="1"/>
</dbReference>
<reference evidence="10 11" key="1">
    <citation type="journal article" date="2019" name="Microorganisms">
        <title>Paenibacillus lutrae sp. nov., A Chitinolytic Species Isolated from A River Otter in Castril Natural Park, Granada, Spain.</title>
        <authorList>
            <person name="Rodriguez M."/>
            <person name="Reina J.C."/>
            <person name="Bejar V."/>
            <person name="Llamas I."/>
        </authorList>
    </citation>
    <scope>NUCLEOTIDE SEQUENCE [LARGE SCALE GENOMIC DNA]</scope>
    <source>
        <strain evidence="10 11">N10</strain>
    </source>
</reference>
<dbReference type="RefSeq" id="WP_157336160.1">
    <property type="nucleotide sequence ID" value="NZ_RHLK01000006.1"/>
</dbReference>
<dbReference type="SUPFAM" id="SSF47336">
    <property type="entry name" value="ACP-like"/>
    <property type="match status" value="1"/>
</dbReference>
<dbReference type="SUPFAM" id="SSF53474">
    <property type="entry name" value="alpha/beta-Hydrolases"/>
    <property type="match status" value="1"/>
</dbReference>
<dbReference type="Proteomes" id="UP000490800">
    <property type="component" value="Unassembled WGS sequence"/>
</dbReference>
<dbReference type="Pfam" id="PF00501">
    <property type="entry name" value="AMP-binding"/>
    <property type="match status" value="1"/>
</dbReference>
<evidence type="ECO:0000256" key="7">
    <source>
        <dbReference type="ARBA" id="ARBA00023194"/>
    </source>
</evidence>
<keyword evidence="8" id="KW-0511">Multifunctional enzyme</keyword>
<dbReference type="SMART" id="SM00824">
    <property type="entry name" value="PKS_TE"/>
    <property type="match status" value="1"/>
</dbReference>
<keyword evidence="5" id="KW-0436">Ligase</keyword>